<dbReference type="OrthoDB" id="90759at2"/>
<sequence length="189" mass="21506">MNKITLLPHGSTKLEKALSQTFSAISNIPVPINLLWSAKDCPKSLLPWLAWSVSVDEWSNEWSEEAQRNAILNAIYIHRYKGTRAAIRRVMAASGYGDIVIIENQGLTYYNGTTRYDAQHIYDNAVMHWAQYKIKLNRPISIEQAAQIKRILAENAPIRAHLVGFMFQQASNLYNNKIRYNGEFSHGVA</sequence>
<accession>A0A2M8RTB6</accession>
<keyword evidence="2" id="KW-1185">Reference proteome</keyword>
<dbReference type="Pfam" id="PF09684">
    <property type="entry name" value="Tail_P2_I"/>
    <property type="match status" value="1"/>
</dbReference>
<dbReference type="AlphaFoldDB" id="A0A2M8RTB6"/>
<dbReference type="Proteomes" id="UP000230282">
    <property type="component" value="Unassembled WGS sequence"/>
</dbReference>
<name>A0A2M8RTB6_9PAST</name>
<dbReference type="NCBIfam" id="TIGR01634">
    <property type="entry name" value="tail_P2_I"/>
    <property type="match status" value="1"/>
</dbReference>
<gene>
    <name evidence="1" type="ORF">CVP04_10760</name>
</gene>
<dbReference type="InterPro" id="IPR006521">
    <property type="entry name" value="Tail_protein_I"/>
</dbReference>
<reference evidence="1 2" key="1">
    <citation type="submission" date="2017-11" db="EMBL/GenBank/DDBJ databases">
        <title>Reclassification of Bisgaard taxon 5 as Caviibacterium pharyngocola gen. nov., sp. nov.</title>
        <authorList>
            <person name="Christensen H."/>
        </authorList>
    </citation>
    <scope>NUCLEOTIDE SEQUENCE [LARGE SCALE GENOMIC DNA]</scope>
    <source>
        <strain evidence="1 2">7_3</strain>
    </source>
</reference>
<evidence type="ECO:0000313" key="1">
    <source>
        <dbReference type="EMBL" id="PJG82128.1"/>
    </source>
</evidence>
<evidence type="ECO:0000313" key="2">
    <source>
        <dbReference type="Proteomes" id="UP000230282"/>
    </source>
</evidence>
<protein>
    <submittedName>
        <fullName evidence="1">Phage tail protein I</fullName>
    </submittedName>
</protein>
<dbReference type="EMBL" id="PHGZ01000028">
    <property type="protein sequence ID" value="PJG82128.1"/>
    <property type="molecule type" value="Genomic_DNA"/>
</dbReference>
<comment type="caution">
    <text evidence="1">The sequence shown here is derived from an EMBL/GenBank/DDBJ whole genome shotgun (WGS) entry which is preliminary data.</text>
</comment>
<organism evidence="1 2">
    <name type="scientific">Caviibacterium pharyngocola</name>
    <dbReference type="NCBI Taxonomy" id="28159"/>
    <lineage>
        <taxon>Bacteria</taxon>
        <taxon>Pseudomonadati</taxon>
        <taxon>Pseudomonadota</taxon>
        <taxon>Gammaproteobacteria</taxon>
        <taxon>Pasteurellales</taxon>
        <taxon>Pasteurellaceae</taxon>
        <taxon>Caviibacterium</taxon>
    </lineage>
</organism>
<proteinExistence type="predicted"/>
<dbReference type="RefSeq" id="WP_100297515.1">
    <property type="nucleotide sequence ID" value="NZ_PHGZ01000028.1"/>
</dbReference>